<dbReference type="InterPro" id="IPR003439">
    <property type="entry name" value="ABC_transporter-like_ATP-bd"/>
</dbReference>
<organism evidence="6 7">
    <name type="scientific">Vallitalea guaymasensis</name>
    <dbReference type="NCBI Taxonomy" id="1185412"/>
    <lineage>
        <taxon>Bacteria</taxon>
        <taxon>Bacillati</taxon>
        <taxon>Bacillota</taxon>
        <taxon>Clostridia</taxon>
        <taxon>Lachnospirales</taxon>
        <taxon>Vallitaleaceae</taxon>
        <taxon>Vallitalea</taxon>
    </lineage>
</organism>
<dbReference type="SUPFAM" id="SSF52540">
    <property type="entry name" value="P-loop containing nucleoside triphosphate hydrolases"/>
    <property type="match status" value="1"/>
</dbReference>
<dbReference type="EMBL" id="CP058561">
    <property type="protein sequence ID" value="QUH31851.1"/>
    <property type="molecule type" value="Genomic_DNA"/>
</dbReference>
<dbReference type="GO" id="GO:0005524">
    <property type="term" value="F:ATP binding"/>
    <property type="evidence" value="ECO:0007669"/>
    <property type="project" value="UniProtKB-KW"/>
</dbReference>
<evidence type="ECO:0000256" key="4">
    <source>
        <dbReference type="ARBA" id="ARBA00022840"/>
    </source>
</evidence>
<gene>
    <name evidence="6" type="ORF">HYG85_24115</name>
</gene>
<evidence type="ECO:0000256" key="3">
    <source>
        <dbReference type="ARBA" id="ARBA00022741"/>
    </source>
</evidence>
<keyword evidence="4 6" id="KW-0067">ATP-binding</keyword>
<dbReference type="PROSITE" id="PS50893">
    <property type="entry name" value="ABC_TRANSPORTER_2"/>
    <property type="match status" value="1"/>
</dbReference>
<accession>A0A8J8MF93</accession>
<evidence type="ECO:0000313" key="6">
    <source>
        <dbReference type="EMBL" id="QUH31851.1"/>
    </source>
</evidence>
<dbReference type="KEGG" id="vgu:HYG85_24115"/>
<dbReference type="OrthoDB" id="9804819at2"/>
<dbReference type="InterPro" id="IPR003593">
    <property type="entry name" value="AAA+_ATPase"/>
</dbReference>
<keyword evidence="7" id="KW-1185">Reference proteome</keyword>
<evidence type="ECO:0000313" key="7">
    <source>
        <dbReference type="Proteomes" id="UP000677305"/>
    </source>
</evidence>
<reference evidence="6 7" key="1">
    <citation type="submission" date="2020-07" db="EMBL/GenBank/DDBJ databases">
        <title>Vallitalea guaymasensis genome.</title>
        <authorList>
            <person name="Postec A."/>
        </authorList>
    </citation>
    <scope>NUCLEOTIDE SEQUENCE [LARGE SCALE GENOMIC DNA]</scope>
    <source>
        <strain evidence="6 7">Ra1766G1</strain>
    </source>
</reference>
<protein>
    <submittedName>
        <fullName evidence="6">ABC transporter ATP-binding protein</fullName>
    </submittedName>
</protein>
<evidence type="ECO:0000256" key="2">
    <source>
        <dbReference type="ARBA" id="ARBA00022448"/>
    </source>
</evidence>
<dbReference type="Gene3D" id="3.40.50.300">
    <property type="entry name" value="P-loop containing nucleotide triphosphate hydrolases"/>
    <property type="match status" value="1"/>
</dbReference>
<dbReference type="InterPro" id="IPR027417">
    <property type="entry name" value="P-loop_NTPase"/>
</dbReference>
<dbReference type="InterPro" id="IPR017871">
    <property type="entry name" value="ABC_transporter-like_CS"/>
</dbReference>
<proteinExistence type="inferred from homology"/>
<dbReference type="Pfam" id="PF00005">
    <property type="entry name" value="ABC_tran"/>
    <property type="match status" value="1"/>
</dbReference>
<evidence type="ECO:0000259" key="5">
    <source>
        <dbReference type="PROSITE" id="PS50893"/>
    </source>
</evidence>
<comment type="similarity">
    <text evidence="1">Belongs to the ABC transporter superfamily.</text>
</comment>
<dbReference type="AlphaFoldDB" id="A0A8J8MF93"/>
<evidence type="ECO:0000256" key="1">
    <source>
        <dbReference type="ARBA" id="ARBA00005417"/>
    </source>
</evidence>
<sequence length="264" mass="30241">MIEVRGLCKTYVTKESKGFFKTNKNYLKAVDNLSINIKKGEITGLLGINGAGKTTTVKMLSTLLEPTRGDIIYDGMDIKKNEKIIKSKVNMIAGGERMIYWRLTAKENLKYFGSMYGLHGKYLNERIDYLLELVGLQDKKNIPVEKFSKGMKQRLQIARGLINDPDYIFLDEPTLGLDIQIAKEMREFFLELVKKQDKGILLTTHYMKEVEELCRYIYILNEGKLLKEGSVEDITKMSTTEDGNLEDVLLMMAKEVSIENKEVI</sequence>
<dbReference type="PANTHER" id="PTHR42711:SF5">
    <property type="entry name" value="ABC TRANSPORTER ATP-BINDING PROTEIN NATA"/>
    <property type="match status" value="1"/>
</dbReference>
<keyword evidence="3" id="KW-0547">Nucleotide-binding</keyword>
<keyword evidence="2" id="KW-0813">Transport</keyword>
<dbReference type="GO" id="GO:0016887">
    <property type="term" value="F:ATP hydrolysis activity"/>
    <property type="evidence" value="ECO:0007669"/>
    <property type="project" value="InterPro"/>
</dbReference>
<feature type="domain" description="ABC transporter" evidence="5">
    <location>
        <begin position="14"/>
        <end position="247"/>
    </location>
</feature>
<dbReference type="Proteomes" id="UP000677305">
    <property type="component" value="Chromosome"/>
</dbReference>
<dbReference type="PROSITE" id="PS00211">
    <property type="entry name" value="ABC_TRANSPORTER_1"/>
    <property type="match status" value="1"/>
</dbReference>
<dbReference type="InterPro" id="IPR050763">
    <property type="entry name" value="ABC_transporter_ATP-binding"/>
</dbReference>
<dbReference type="SMART" id="SM00382">
    <property type="entry name" value="AAA"/>
    <property type="match status" value="1"/>
</dbReference>
<name>A0A8J8MF93_9FIRM</name>
<dbReference type="RefSeq" id="WP_113674809.1">
    <property type="nucleotide sequence ID" value="NZ_CP058561.1"/>
</dbReference>
<dbReference type="PANTHER" id="PTHR42711">
    <property type="entry name" value="ABC TRANSPORTER ATP-BINDING PROTEIN"/>
    <property type="match status" value="1"/>
</dbReference>